<evidence type="ECO:0000256" key="3">
    <source>
        <dbReference type="ARBA" id="ARBA00022553"/>
    </source>
</evidence>
<evidence type="ECO:0000256" key="6">
    <source>
        <dbReference type="SAM" id="MobiDB-lite"/>
    </source>
</evidence>
<keyword evidence="2" id="KW-0963">Cytoplasm</keyword>
<feature type="domain" description="C2 DOCK-type" evidence="7">
    <location>
        <begin position="640"/>
        <end position="827"/>
    </location>
</feature>
<proteinExistence type="inferred from homology"/>
<evidence type="ECO:0000313" key="9">
    <source>
        <dbReference type="EMBL" id="KAL2918728.1"/>
    </source>
</evidence>
<dbReference type="Pfam" id="PF06920">
    <property type="entry name" value="DHR-2_Lobe_A"/>
    <property type="match status" value="1"/>
</dbReference>
<organism evidence="9 10">
    <name type="scientific">Polyrhizophydium stewartii</name>
    <dbReference type="NCBI Taxonomy" id="2732419"/>
    <lineage>
        <taxon>Eukaryota</taxon>
        <taxon>Fungi</taxon>
        <taxon>Fungi incertae sedis</taxon>
        <taxon>Chytridiomycota</taxon>
        <taxon>Chytridiomycota incertae sedis</taxon>
        <taxon>Chytridiomycetes</taxon>
        <taxon>Rhizophydiales</taxon>
        <taxon>Rhizophydiales incertae sedis</taxon>
        <taxon>Polyrhizophydium</taxon>
    </lineage>
</organism>
<dbReference type="CDD" id="cd08679">
    <property type="entry name" value="C2_DOCK180_related"/>
    <property type="match status" value="1"/>
</dbReference>
<keyword evidence="4" id="KW-0344">Guanine-nucleotide releasing factor</keyword>
<dbReference type="PROSITE" id="PS51650">
    <property type="entry name" value="C2_DOCK"/>
    <property type="match status" value="1"/>
</dbReference>
<feature type="compositionally biased region" description="Low complexity" evidence="6">
    <location>
        <begin position="2193"/>
        <end position="2210"/>
    </location>
</feature>
<feature type="region of interest" description="Disordered" evidence="6">
    <location>
        <begin position="590"/>
        <end position="633"/>
    </location>
</feature>
<dbReference type="Gene3D" id="2.60.40.150">
    <property type="entry name" value="C2 domain"/>
    <property type="match status" value="1"/>
</dbReference>
<evidence type="ECO:0000256" key="2">
    <source>
        <dbReference type="ARBA" id="ARBA00022490"/>
    </source>
</evidence>
<dbReference type="InterPro" id="IPR027007">
    <property type="entry name" value="C2_DOCK-type_domain"/>
</dbReference>
<dbReference type="PANTHER" id="PTHR45653">
    <property type="entry name" value="DEDICATOR OF CYTOKINESIS"/>
    <property type="match status" value="1"/>
</dbReference>
<feature type="domain" description="DOCKER" evidence="8">
    <location>
        <begin position="1720"/>
        <end position="2364"/>
    </location>
</feature>
<comment type="subcellular location">
    <subcellularLocation>
        <location evidence="1">Cytoplasm</location>
    </subcellularLocation>
</comment>
<dbReference type="InterPro" id="IPR026791">
    <property type="entry name" value="DOCK"/>
</dbReference>
<dbReference type="PANTHER" id="PTHR45653:SF10">
    <property type="entry name" value="MYOBLAST CITY, ISOFORM B"/>
    <property type="match status" value="1"/>
</dbReference>
<feature type="region of interest" description="Disordered" evidence="6">
    <location>
        <begin position="2377"/>
        <end position="2398"/>
    </location>
</feature>
<evidence type="ECO:0000259" key="8">
    <source>
        <dbReference type="PROSITE" id="PS51651"/>
    </source>
</evidence>
<feature type="compositionally biased region" description="Low complexity" evidence="6">
    <location>
        <begin position="2472"/>
        <end position="2490"/>
    </location>
</feature>
<comment type="caution">
    <text evidence="9">The sequence shown here is derived from an EMBL/GenBank/DDBJ whole genome shotgun (WGS) entry which is preliminary data.</text>
</comment>
<dbReference type="Pfam" id="PF20421">
    <property type="entry name" value="DHR-2_Lobe_C"/>
    <property type="match status" value="1"/>
</dbReference>
<accession>A0ABR4NGS4</accession>
<evidence type="ECO:0000259" key="7">
    <source>
        <dbReference type="PROSITE" id="PS51650"/>
    </source>
</evidence>
<dbReference type="CDD" id="cd11684">
    <property type="entry name" value="DHR2_DOCK"/>
    <property type="match status" value="1"/>
</dbReference>
<gene>
    <name evidence="9" type="primary">DCK1</name>
    <name evidence="9" type="ORF">HK105_201562</name>
</gene>
<feature type="region of interest" description="Disordered" evidence="6">
    <location>
        <begin position="1216"/>
        <end position="1256"/>
    </location>
</feature>
<evidence type="ECO:0000256" key="1">
    <source>
        <dbReference type="ARBA" id="ARBA00004496"/>
    </source>
</evidence>
<dbReference type="InterPro" id="IPR043162">
    <property type="entry name" value="DOCK_C_lobe_C"/>
</dbReference>
<feature type="region of interest" description="Disordered" evidence="6">
    <location>
        <begin position="2156"/>
        <end position="2210"/>
    </location>
</feature>
<dbReference type="Pfam" id="PF14429">
    <property type="entry name" value="DOCK-C2"/>
    <property type="match status" value="1"/>
</dbReference>
<keyword evidence="3" id="KW-0597">Phosphoprotein</keyword>
<feature type="compositionally biased region" description="Low complexity" evidence="6">
    <location>
        <begin position="285"/>
        <end position="301"/>
    </location>
</feature>
<feature type="region of interest" description="Disordered" evidence="6">
    <location>
        <begin position="2443"/>
        <end position="2532"/>
    </location>
</feature>
<dbReference type="Gene3D" id="1.20.1270.350">
    <property type="entry name" value="Dedicator of cytokinesis N-terminal subdomain"/>
    <property type="match status" value="1"/>
</dbReference>
<dbReference type="InterPro" id="IPR035892">
    <property type="entry name" value="C2_domain_sf"/>
</dbReference>
<feature type="compositionally biased region" description="Gly residues" evidence="6">
    <location>
        <begin position="2158"/>
        <end position="2183"/>
    </location>
</feature>
<dbReference type="InterPro" id="IPR042455">
    <property type="entry name" value="DOCK_N_sub1"/>
</dbReference>
<keyword evidence="10" id="KW-1185">Reference proteome</keyword>
<feature type="region of interest" description="Disordered" evidence="6">
    <location>
        <begin position="268"/>
        <end position="308"/>
    </location>
</feature>
<dbReference type="Gene3D" id="1.25.40.410">
    <property type="match status" value="1"/>
</dbReference>
<dbReference type="PROSITE" id="PS51651">
    <property type="entry name" value="DOCKER"/>
    <property type="match status" value="1"/>
</dbReference>
<dbReference type="InterPro" id="IPR043161">
    <property type="entry name" value="DOCK_C_lobe_A"/>
</dbReference>
<keyword evidence="9" id="KW-0418">Kinase</keyword>
<name>A0ABR4NGS4_9FUNG</name>
<evidence type="ECO:0000313" key="10">
    <source>
        <dbReference type="Proteomes" id="UP001527925"/>
    </source>
</evidence>
<dbReference type="EMBL" id="JADGIZ020000005">
    <property type="protein sequence ID" value="KAL2918728.1"/>
    <property type="molecule type" value="Genomic_DNA"/>
</dbReference>
<dbReference type="Pfam" id="PF16172">
    <property type="entry name" value="DOCK_N"/>
    <property type="match status" value="1"/>
</dbReference>
<sequence length="2594" mass="273976">MVSELAWRPLAQPLFAIVNAPFDPPPEYLADARARPYLHRLDVGDYLQLLEANGDWFRGVLYPALPAHALADAPLAGDPPDAAAMPALPLPAIESASSLMAALAPRIGAAPATLPRAAKDAAPPLADPDSAPRYCLPLLIPPHDSLAGAADPFLDDAAATLREWAAHINALLRTENYALYPPISAMFRSLSHARQTLRSQTLSPAETERCRRSMIQCIQAGNRILGLDTYLFDPGTGAMLSHATMPVVDLLAHHRAFAATGNPMLSSGPLHHLQHSQGPAADVIGAPGQSAAAGSTASASAPHVGPDPAGGAAASLGIGMPAAAGPAAGAARPDLDPSLLRFHIYMELKACVAPLCEAGETAELFFCIYDASSKRAISEEFLVRINSHGMPADDSLSAASAGAGTLLLPATVFADISSRDVQQSLLLACRVVRVSSSVIANAEPSFGSAFKFGRKFGGSSSNKVAADNGPAADESHMLSLVGHDSIRRVVGIAFLGIADLLKTAVDSNPVPKERSMQILIPATQQDADVLSFENYGQAELFQVMPRADGIALSLAAFDSGSQAYASRSGVFKNLAPSRRLGYFDSAWRMPSSGSTRQLPPSLTLLTAPNSPQSLPRNATQDHHQHRRQQHPAAQLTPQQFNSVYITMTEGSFASVRPSNGRAVQVSMQIRTSSGAATPGAIVLGVGDTPVDHFDSTVFANAGTPKWGETVRVDLAPEALKQAHLFFTFRVCTPASGEMSSERFAFAFLPLTKGQHAVINDAPHRLTLYKYDKRIAVPSIYLNYPAGPNIFVPAQLSTASVDSLAAAADAMAKVPVLKDTFTVTTTLFSTQMTQDTALLNLLDWRQQLLTSRASLAQILTEFSLLGEAEVLKFMPAILAELMHMLEETLDPHLASFPVGNASAIQRDVFETVIFVLTIGLDKRLARHVDAFSLFVSTRLDHPRVWAVLCEQLEQLFRTAPDPRHGKLLRKTIKVLNHIAALAVVCAELAFAEETPRAASLTRVASPIPSRAASPVPSLAQHAQPSHRPRVSEKCVDRMRALHEGLQYLVSLSEPDHVLASQALALQHFAAFAAVTSHVFDNDQTARLVTDFLNSIQTTKPKLRSGRLLLMRSLLARPEFAWFHRKLRVMAVEMVLDSLVPQNPTGRSTLPRFPNTPLLAPPPSFGDLAVSSGGAQGHSGHLAHTSPDGMPAIDMHDSEIVTNAISLLEEIMRQMQPTAGTTPGATTALSSSSSHSAHASASGTPVSTSGPSAISASASASGSTLLGATDRDAAAGTAVESEFDRRTWNNLFAVLFPVFLSLRGQSGGMRHSSHGGLGSIADRDHPVNDPPSPTTAAAVVARSQREVQDLGAVLLAMFGTLTKAELADVFDYRATAMGPASACRMMVQALYILRLLLRPDVFDPAWTTVAVVVARTAMHVLEACLSVLEPLSARAKIHSRGESLASSRHTSILQMPSGVEPLAHSALPAEAADGATQSHSSGSGVDAASLLTSALESCWSDLFEVTLHLIDAPLLRLENAGFQRARVVQRLDGDVRAAAGRLLVRTWDACSRSMPLALRANTMPPGFVGSLLDLTLGSHALLRNAAADVLLGILASEYAAHAHFRRIEGECFDHLHRCIETGRIGGAAGAHRSENVLDGLHSFGVSDSPFLDWQPTHPHDLFVIAALDARLADERNSKFVSLARSFLRAAGKFVKVLVSHKQAQAGDAEERVASTVRVLRFLKNARRRALFLKYLHELFDIHAASGNLVEAALTLKHHADLLHWREDIAVEPMPMLGFPNWQTEFERKEQILTQCIKLLERGGAWERAVELCTDLLAEYKYHIWDHTHLTSALRFQAALYDKMASEERCYPSYYRVAFYGRGFSRRVAGKQFIYRGGDWEKIGAFCERIQGMYPDARIVAKNGPVGTDVEDAEGKFLQVAAVTPVPDVRMWSPASEKRIASAAAGGSAGASVGGGMFGTIFWDLEARTSPLVSARHGSASADDDAGRGKYGSSAAAANTSIASIATAAPVNIPTTTTTTRTIGNSPIPLWLFEPELFVEEEEARRCALRAECAPPQLRAYYEHSEVNIFAFSRPIKRSDESPAGAASIANHPAREFLELWTEKTVLFSEDTFPCMSRRSRVCQVMTFEISPVENAIIAVRSKTRQLLGFEKKFRVHVDASGGGGSGGGGGSSGGSAGGTIGGSGGRLATRLSVESAQSAQSRASQGAQTSGTSAAAAGGAMASAAGGADSRAADQGVSTASAAAGASSGAAGSGAASSAPAAPAAQNVNPFTMALNGAVDAPVNGGIPMYKSAFLSDPPLALGFNTHKHRELLLTAIHEHVEVIHRCLAVHEQVVPAQMRPLHDEIVKMFHKNFATEIAKLGLAPTTRAMPPNVAELQRSGSISSSNARGRSPTLAGYLPRHGSSGSGVVAPSVVASLAAATVSGRRSFALLTADTGDYSGWGGGSGTSSSASIGSTGSGGSVPRGLRRLGSVAQGTPPAAPPQAGGQIAQPRRPSHGRHHSLGSIDKPSPLGISTNVAAAAGPRTPPCPSPGSGGDVFAFAGGISGGAAASAAAGAAPAGGGHQRRGSRDGRKPSWTFGSAFNLDVASRRSPVGS</sequence>
<comment type="similarity">
    <text evidence="5">Belongs to the DOCK family.</text>
</comment>
<dbReference type="InterPro" id="IPR032376">
    <property type="entry name" value="DOCK_N"/>
</dbReference>
<dbReference type="InterPro" id="IPR027357">
    <property type="entry name" value="DOCKER_dom"/>
</dbReference>
<feature type="compositionally biased region" description="Polar residues" evidence="6">
    <location>
        <begin position="2377"/>
        <end position="2387"/>
    </location>
</feature>
<dbReference type="Proteomes" id="UP001527925">
    <property type="component" value="Unassembled WGS sequence"/>
</dbReference>
<feature type="region of interest" description="Disordered" evidence="6">
    <location>
        <begin position="1162"/>
        <end position="1185"/>
    </location>
</feature>
<protein>
    <submittedName>
        <fullName evidence="9">Deoxycytidine kinase 1</fullName>
    </submittedName>
</protein>
<dbReference type="Gene3D" id="1.20.58.740">
    <property type="match status" value="1"/>
</dbReference>
<feature type="compositionally biased region" description="Polar residues" evidence="6">
    <location>
        <begin position="591"/>
        <end position="618"/>
    </location>
</feature>
<dbReference type="InterPro" id="IPR046773">
    <property type="entry name" value="DOCKER_Lobe_C"/>
</dbReference>
<reference evidence="9 10" key="1">
    <citation type="submission" date="2023-09" db="EMBL/GenBank/DDBJ databases">
        <title>Pangenome analysis of Batrachochytrium dendrobatidis and related Chytrids.</title>
        <authorList>
            <person name="Yacoub M.N."/>
            <person name="Stajich J.E."/>
            <person name="James T.Y."/>
        </authorList>
    </citation>
    <scope>NUCLEOTIDE SEQUENCE [LARGE SCALE GENOMIC DNA]</scope>
    <source>
        <strain evidence="9 10">JEL0888</strain>
    </source>
</reference>
<keyword evidence="9" id="KW-0808">Transferase</keyword>
<feature type="region of interest" description="Disordered" evidence="6">
    <location>
        <begin position="2549"/>
        <end position="2577"/>
    </location>
</feature>
<evidence type="ECO:0000256" key="5">
    <source>
        <dbReference type="PROSITE-ProRule" id="PRU00983"/>
    </source>
</evidence>
<dbReference type="InterPro" id="IPR046769">
    <property type="entry name" value="DOCKER_Lobe_A"/>
</dbReference>
<evidence type="ECO:0000256" key="4">
    <source>
        <dbReference type="ARBA" id="ARBA00022658"/>
    </source>
</evidence>
<dbReference type="GO" id="GO:0016301">
    <property type="term" value="F:kinase activity"/>
    <property type="evidence" value="ECO:0007669"/>
    <property type="project" value="UniProtKB-KW"/>
</dbReference>